<accession>A0A7R8UJG5</accession>
<dbReference type="OrthoDB" id="274660at2759"/>
<feature type="compositionally biased region" description="Basic residues" evidence="1">
    <location>
        <begin position="289"/>
        <end position="299"/>
    </location>
</feature>
<evidence type="ECO:0000313" key="4">
    <source>
        <dbReference type="Proteomes" id="UP000594454"/>
    </source>
</evidence>
<feature type="compositionally biased region" description="Basic and acidic residues" evidence="1">
    <location>
        <begin position="187"/>
        <end position="200"/>
    </location>
</feature>
<dbReference type="AlphaFoldDB" id="A0A7R8UJG5"/>
<dbReference type="InParanoid" id="A0A7R8UJG5"/>
<keyword evidence="2" id="KW-1133">Transmembrane helix</keyword>
<keyword evidence="2" id="KW-0472">Membrane</keyword>
<keyword evidence="4" id="KW-1185">Reference proteome</keyword>
<feature type="compositionally biased region" description="Polar residues" evidence="1">
    <location>
        <begin position="147"/>
        <end position="164"/>
    </location>
</feature>
<feature type="transmembrane region" description="Helical" evidence="2">
    <location>
        <begin position="12"/>
        <end position="30"/>
    </location>
</feature>
<evidence type="ECO:0000313" key="3">
    <source>
        <dbReference type="EMBL" id="CAD7081669.1"/>
    </source>
</evidence>
<name>A0A7R8UJG5_HERIL</name>
<gene>
    <name evidence="3" type="ORF">HERILL_LOCUS4765</name>
</gene>
<feature type="compositionally biased region" description="Basic and acidic residues" evidence="1">
    <location>
        <begin position="392"/>
        <end position="401"/>
    </location>
</feature>
<proteinExistence type="predicted"/>
<feature type="region of interest" description="Disordered" evidence="1">
    <location>
        <begin position="132"/>
        <end position="200"/>
    </location>
</feature>
<keyword evidence="2" id="KW-0812">Transmembrane</keyword>
<protein>
    <submittedName>
        <fullName evidence="3">Uncharacterized protein</fullName>
    </submittedName>
</protein>
<evidence type="ECO:0000256" key="2">
    <source>
        <dbReference type="SAM" id="Phobius"/>
    </source>
</evidence>
<sequence>MAPELTEVLFSLLVSYVGALELIFVVKHLYHWIYQHQRHLLQGGSDGETIEEMQERIKAAIEEAKLLEFGDYKAMVDGVLYKDGFRVDPETIDIQKEREMEKMKRQVIGGAENNLEEHLEEVHEEPCVKVVIPPKEKTPAARLPTPDASTPSITDAQTSNTLSEKQIARERASRSPAGEIQTVNYSESERQAPDGEDHVPVEQYSEDYLRSLDGIKHRPLVRDDGTSHRRAFKKRRSSDDSISSIDSRKSREEEVQMFTSLEEEEFEKMKRNDGDYVPIRYSNDASIKSGKHQKRSKKSPIKDISHNESNKGSFGELNDEGDPWGEVKPEHYKNSQFWQREKAISIEEERDEEEANLWEKTRSELAPSPKEHLEAGKNVTKDSSFEEATSTQHKEAIESLQKHGSAHSVSENEFLHAQMTIKELRTFLIIECFQNQ</sequence>
<feature type="compositionally biased region" description="Basic and acidic residues" evidence="1">
    <location>
        <begin position="363"/>
        <end position="384"/>
    </location>
</feature>
<feature type="region of interest" description="Disordered" evidence="1">
    <location>
        <begin position="363"/>
        <end position="408"/>
    </location>
</feature>
<reference evidence="3 4" key="1">
    <citation type="submission" date="2020-11" db="EMBL/GenBank/DDBJ databases">
        <authorList>
            <person name="Wallbank WR R."/>
            <person name="Pardo Diaz C."/>
            <person name="Kozak K."/>
            <person name="Martin S."/>
            <person name="Jiggins C."/>
            <person name="Moest M."/>
            <person name="Warren A I."/>
            <person name="Generalovic N T."/>
            <person name="Byers J.R.P. K."/>
            <person name="Montejo-Kovacevich G."/>
            <person name="Yen C E."/>
        </authorList>
    </citation>
    <scope>NUCLEOTIDE SEQUENCE [LARGE SCALE GENOMIC DNA]</scope>
</reference>
<feature type="compositionally biased region" description="Basic and acidic residues" evidence="1">
    <location>
        <begin position="300"/>
        <end position="309"/>
    </location>
</feature>
<dbReference type="Proteomes" id="UP000594454">
    <property type="component" value="Chromosome 2"/>
</dbReference>
<dbReference type="EMBL" id="LR899010">
    <property type="protein sequence ID" value="CAD7081669.1"/>
    <property type="molecule type" value="Genomic_DNA"/>
</dbReference>
<evidence type="ECO:0000256" key="1">
    <source>
        <dbReference type="SAM" id="MobiDB-lite"/>
    </source>
</evidence>
<feature type="region of interest" description="Disordered" evidence="1">
    <location>
        <begin position="219"/>
        <end position="256"/>
    </location>
</feature>
<feature type="region of interest" description="Disordered" evidence="1">
    <location>
        <begin position="284"/>
        <end position="330"/>
    </location>
</feature>
<organism evidence="3 4">
    <name type="scientific">Hermetia illucens</name>
    <name type="common">Black soldier fly</name>
    <dbReference type="NCBI Taxonomy" id="343691"/>
    <lineage>
        <taxon>Eukaryota</taxon>
        <taxon>Metazoa</taxon>
        <taxon>Ecdysozoa</taxon>
        <taxon>Arthropoda</taxon>
        <taxon>Hexapoda</taxon>
        <taxon>Insecta</taxon>
        <taxon>Pterygota</taxon>
        <taxon>Neoptera</taxon>
        <taxon>Endopterygota</taxon>
        <taxon>Diptera</taxon>
        <taxon>Brachycera</taxon>
        <taxon>Stratiomyomorpha</taxon>
        <taxon>Stratiomyidae</taxon>
        <taxon>Hermetiinae</taxon>
        <taxon>Hermetia</taxon>
    </lineage>
</organism>